<geneLocation type="plasmid" evidence="3">
    <name>pc0210c1</name>
</geneLocation>
<evidence type="ECO:0008006" key="4">
    <source>
        <dbReference type="Google" id="ProtNLM"/>
    </source>
</evidence>
<keyword evidence="1" id="KW-1133">Transmembrane helix</keyword>
<evidence type="ECO:0000256" key="1">
    <source>
        <dbReference type="SAM" id="Phobius"/>
    </source>
</evidence>
<reference evidence="2 3" key="1">
    <citation type="submission" date="2020-02" db="EMBL/GenBank/DDBJ databases">
        <title>Complete genome sequences of six Lactobacillus iners strains isolated from the human vagina.</title>
        <authorList>
            <person name="France M.T."/>
            <person name="Rutt L."/>
            <person name="Narina S."/>
            <person name="Arbaugh S."/>
            <person name="Humphrys M.S."/>
            <person name="Ma B."/>
            <person name="Hayward M.R."/>
            <person name="Relman D."/>
            <person name="Kwon D.S."/>
            <person name="Ravel J."/>
        </authorList>
    </citation>
    <scope>NUCLEOTIDE SEQUENCE [LARGE SCALE GENOMIC DNA]</scope>
    <source>
        <strain evidence="2 3">C0210C1</strain>
        <plasmid evidence="3">pc0210c1</plasmid>
    </source>
</reference>
<gene>
    <name evidence="2" type="ORF">G6Z83_07240</name>
</gene>
<dbReference type="Gene3D" id="2.60.40.10">
    <property type="entry name" value="Immunoglobulins"/>
    <property type="match status" value="1"/>
</dbReference>
<accession>A0A6G7BB29</accession>
<evidence type="ECO:0000313" key="3">
    <source>
        <dbReference type="Proteomes" id="UP000501676"/>
    </source>
</evidence>
<dbReference type="Proteomes" id="UP000501676">
    <property type="component" value="Plasmid pC0210C1"/>
</dbReference>
<proteinExistence type="predicted"/>
<organism evidence="2 3">
    <name type="scientific">Lactobacillus iners</name>
    <dbReference type="NCBI Taxonomy" id="147802"/>
    <lineage>
        <taxon>Bacteria</taxon>
        <taxon>Bacillati</taxon>
        <taxon>Bacillota</taxon>
        <taxon>Bacilli</taxon>
        <taxon>Lactobacillales</taxon>
        <taxon>Lactobacillaceae</taxon>
        <taxon>Lactobacillus</taxon>
    </lineage>
</organism>
<protein>
    <recommendedName>
        <fullName evidence="4">DUF5011 domain-containing protein</fullName>
    </recommendedName>
</protein>
<feature type="transmembrane region" description="Helical" evidence="1">
    <location>
        <begin position="125"/>
        <end position="143"/>
    </location>
</feature>
<name>A0A6G7BB29_9LACO</name>
<keyword evidence="1" id="KW-0812">Transmembrane</keyword>
<dbReference type="RefSeq" id="WP_006734643.1">
    <property type="nucleotide sequence ID" value="NZ_CP049224.1"/>
</dbReference>
<dbReference type="InterPro" id="IPR013783">
    <property type="entry name" value="Ig-like_fold"/>
</dbReference>
<keyword evidence="1" id="KW-0472">Membrane</keyword>
<keyword evidence="2" id="KW-0614">Plasmid</keyword>
<evidence type="ECO:0000313" key="2">
    <source>
        <dbReference type="EMBL" id="QIH24506.1"/>
    </source>
</evidence>
<dbReference type="AlphaFoldDB" id="A0A6G7BB29"/>
<dbReference type="EMBL" id="CP049229">
    <property type="protein sequence ID" value="QIH24506.1"/>
    <property type="molecule type" value="Genomic_DNA"/>
</dbReference>
<sequence>MQKYEPHIHISAVDIDSTNGEEYVEVYVERTDIPNPYKIEELVNIDATDYTGTKNLSNRVNIQLYDLNYKKIGVYPIAVSVMDDDGNLALSTFVIHVVQPETSNSTSKISQLLSNISSAKVISQILSWSITIMVIGFIFYFFYSMFF</sequence>